<dbReference type="InterPro" id="IPR025398">
    <property type="entry name" value="DUF4371"/>
</dbReference>
<evidence type="ECO:0000259" key="1">
    <source>
        <dbReference type="Pfam" id="PF14291"/>
    </source>
</evidence>
<reference evidence="2" key="1">
    <citation type="submission" date="2015-12" db="EMBL/GenBank/DDBJ databases">
        <title>Update maize B73 reference genome by single molecule sequencing technologies.</title>
        <authorList>
            <consortium name="Maize Genome Sequencing Project"/>
            <person name="Ware D."/>
        </authorList>
    </citation>
    <scope>NUCLEOTIDE SEQUENCE</scope>
    <source>
        <tissue evidence="2">Seedling</tissue>
    </source>
</reference>
<organism evidence="2">
    <name type="scientific">Zea mays</name>
    <name type="common">Maize</name>
    <dbReference type="NCBI Taxonomy" id="4577"/>
    <lineage>
        <taxon>Eukaryota</taxon>
        <taxon>Viridiplantae</taxon>
        <taxon>Streptophyta</taxon>
        <taxon>Embryophyta</taxon>
        <taxon>Tracheophyta</taxon>
        <taxon>Spermatophyta</taxon>
        <taxon>Magnoliopsida</taxon>
        <taxon>Liliopsida</taxon>
        <taxon>Poales</taxon>
        <taxon>Poaceae</taxon>
        <taxon>PACMAD clade</taxon>
        <taxon>Panicoideae</taxon>
        <taxon>Andropogonodae</taxon>
        <taxon>Andropogoneae</taxon>
        <taxon>Tripsacinae</taxon>
        <taxon>Zea</taxon>
    </lineage>
</organism>
<gene>
    <name evidence="2" type="ORF">ZEAMMB73_Zm00001d008445</name>
</gene>
<dbReference type="InterPro" id="IPR055298">
    <property type="entry name" value="AtLOH3-like"/>
</dbReference>
<accession>A0A1D6FCZ4</accession>
<dbReference type="AlphaFoldDB" id="A0A1D6FCZ4"/>
<name>A0A1D6FCZ4_MAIZE</name>
<proteinExistence type="predicted"/>
<protein>
    <recommendedName>
        <fullName evidence="1">DUF4371 domain-containing protein</fullName>
    </recommendedName>
</protein>
<evidence type="ECO:0000313" key="2">
    <source>
        <dbReference type="EMBL" id="AQK89894.1"/>
    </source>
</evidence>
<dbReference type="PANTHER" id="PTHR11697">
    <property type="entry name" value="GENERAL TRANSCRIPTION FACTOR 2-RELATED ZINC FINGER PROTEIN"/>
    <property type="match status" value="1"/>
</dbReference>
<dbReference type="Pfam" id="PF14291">
    <property type="entry name" value="DUF4371"/>
    <property type="match status" value="1"/>
</dbReference>
<dbReference type="STRING" id="4577.A0A1D6FCZ4"/>
<dbReference type="PANTHER" id="PTHR11697:SF230">
    <property type="entry name" value="ZINC FINGER, MYM DOMAIN CONTAINING 1"/>
    <property type="match status" value="1"/>
</dbReference>
<dbReference type="EMBL" id="CM000784">
    <property type="protein sequence ID" value="AQK89894.1"/>
    <property type="molecule type" value="Genomic_DNA"/>
</dbReference>
<feature type="domain" description="DUF4371" evidence="1">
    <location>
        <begin position="71"/>
        <end position="120"/>
    </location>
</feature>
<dbReference type="InParanoid" id="A0A1D6FCZ4"/>
<sequence>MVFKRTAIDSFYKKDIVVDVPREQGQNSSGSEEDEIANWLAAQQEDDQEEKAPEQSSPKNRLCHIEPIIEMQTSEEVKANRLRLRTSIDTVRWLAFQGCPFRGHDESANSKNQGNFLEMELMGVTDLLCKKLQHKSQDIVNAIDDVASTKMLIQNLRDHGWDRLINDVTIFCNKHEIIVPNMTEFIYELLYTLYVIFVLKVLEKLRKTNSCATT</sequence>